<sequence>MSPLVRSTERGQSDLCMWSDVADLGVGCVPAASRPVAWGAAFKPQGQPGPPRAAGGASLKSAGASRWPEPSAERQQLHTAVPVRSDRPATVRRNTNPGEEIKNNHLKQGRIQTRSSFPFFIMSQSPVE</sequence>
<feature type="compositionally biased region" description="Low complexity" evidence="1">
    <location>
        <begin position="52"/>
        <end position="65"/>
    </location>
</feature>
<protein>
    <submittedName>
        <fullName evidence="2">Uncharacterized protein</fullName>
    </submittedName>
</protein>
<evidence type="ECO:0000256" key="1">
    <source>
        <dbReference type="SAM" id="MobiDB-lite"/>
    </source>
</evidence>
<evidence type="ECO:0000313" key="2">
    <source>
        <dbReference type="EMBL" id="KAJ8390725.1"/>
    </source>
</evidence>
<dbReference type="Proteomes" id="UP001221898">
    <property type="component" value="Unassembled WGS sequence"/>
</dbReference>
<dbReference type="AlphaFoldDB" id="A0AAD7RV00"/>
<dbReference type="EMBL" id="JAINUG010000166">
    <property type="protein sequence ID" value="KAJ8390725.1"/>
    <property type="molecule type" value="Genomic_DNA"/>
</dbReference>
<proteinExistence type="predicted"/>
<reference evidence="2" key="1">
    <citation type="journal article" date="2023" name="Science">
        <title>Genome structures resolve the early diversification of teleost fishes.</title>
        <authorList>
            <person name="Parey E."/>
            <person name="Louis A."/>
            <person name="Montfort J."/>
            <person name="Bouchez O."/>
            <person name="Roques C."/>
            <person name="Iampietro C."/>
            <person name="Lluch J."/>
            <person name="Castinel A."/>
            <person name="Donnadieu C."/>
            <person name="Desvignes T."/>
            <person name="Floi Bucao C."/>
            <person name="Jouanno E."/>
            <person name="Wen M."/>
            <person name="Mejri S."/>
            <person name="Dirks R."/>
            <person name="Jansen H."/>
            <person name="Henkel C."/>
            <person name="Chen W.J."/>
            <person name="Zahm M."/>
            <person name="Cabau C."/>
            <person name="Klopp C."/>
            <person name="Thompson A.W."/>
            <person name="Robinson-Rechavi M."/>
            <person name="Braasch I."/>
            <person name="Lecointre G."/>
            <person name="Bobe J."/>
            <person name="Postlethwait J.H."/>
            <person name="Berthelot C."/>
            <person name="Roest Crollius H."/>
            <person name="Guiguen Y."/>
        </authorList>
    </citation>
    <scope>NUCLEOTIDE SEQUENCE</scope>
    <source>
        <strain evidence="2">NC1722</strain>
    </source>
</reference>
<feature type="region of interest" description="Disordered" evidence="1">
    <location>
        <begin position="40"/>
        <end position="109"/>
    </location>
</feature>
<keyword evidence="3" id="KW-1185">Reference proteome</keyword>
<name>A0AAD7RV00_9TELE</name>
<accession>A0AAD7RV00</accession>
<organism evidence="2 3">
    <name type="scientific">Aldrovandia affinis</name>
    <dbReference type="NCBI Taxonomy" id="143900"/>
    <lineage>
        <taxon>Eukaryota</taxon>
        <taxon>Metazoa</taxon>
        <taxon>Chordata</taxon>
        <taxon>Craniata</taxon>
        <taxon>Vertebrata</taxon>
        <taxon>Euteleostomi</taxon>
        <taxon>Actinopterygii</taxon>
        <taxon>Neopterygii</taxon>
        <taxon>Teleostei</taxon>
        <taxon>Notacanthiformes</taxon>
        <taxon>Halosauridae</taxon>
        <taxon>Aldrovandia</taxon>
    </lineage>
</organism>
<gene>
    <name evidence="2" type="ORF">AAFF_G00101050</name>
</gene>
<evidence type="ECO:0000313" key="3">
    <source>
        <dbReference type="Proteomes" id="UP001221898"/>
    </source>
</evidence>
<comment type="caution">
    <text evidence="2">The sequence shown here is derived from an EMBL/GenBank/DDBJ whole genome shotgun (WGS) entry which is preliminary data.</text>
</comment>